<evidence type="ECO:0000313" key="8">
    <source>
        <dbReference type="Proteomes" id="UP000619079"/>
    </source>
</evidence>
<dbReference type="Proteomes" id="UP000619079">
    <property type="component" value="Unassembled WGS sequence"/>
</dbReference>
<dbReference type="SUPFAM" id="SSF63999">
    <property type="entry name" value="Thiamin pyrophosphokinase, catalytic domain"/>
    <property type="match status" value="1"/>
</dbReference>
<dbReference type="GO" id="GO:0030975">
    <property type="term" value="F:thiamine binding"/>
    <property type="evidence" value="ECO:0007669"/>
    <property type="project" value="InterPro"/>
</dbReference>
<proteinExistence type="predicted"/>
<dbReference type="GO" id="GO:0016301">
    <property type="term" value="F:kinase activity"/>
    <property type="evidence" value="ECO:0007669"/>
    <property type="project" value="UniProtKB-KW"/>
</dbReference>
<name>A0A8J7J6X9_9RHOB</name>
<dbReference type="InterPro" id="IPR007371">
    <property type="entry name" value="TPK_catalytic"/>
</dbReference>
<evidence type="ECO:0000313" key="7">
    <source>
        <dbReference type="EMBL" id="MBJ6370163.1"/>
    </source>
</evidence>
<accession>A0A8J7J6X9</accession>
<keyword evidence="3" id="KW-0418">Kinase</keyword>
<gene>
    <name evidence="7" type="ORF">JF290_01375</name>
</gene>
<dbReference type="GO" id="GO:0005524">
    <property type="term" value="F:ATP binding"/>
    <property type="evidence" value="ECO:0007669"/>
    <property type="project" value="UniProtKB-KW"/>
</dbReference>
<protein>
    <recommendedName>
        <fullName evidence="5">Thiamine diphosphokinase</fullName>
        <ecNumber evidence="5">2.7.6.2</ecNumber>
    </recommendedName>
</protein>
<dbReference type="PANTHER" id="PTHR41299">
    <property type="entry name" value="THIAMINE PYROPHOSPHOKINASE"/>
    <property type="match status" value="1"/>
</dbReference>
<dbReference type="InterPro" id="IPR036759">
    <property type="entry name" value="TPK_catalytic_sf"/>
</dbReference>
<dbReference type="SUPFAM" id="SSF63862">
    <property type="entry name" value="Thiamin pyrophosphokinase, substrate-binding domain"/>
    <property type="match status" value="1"/>
</dbReference>
<evidence type="ECO:0000256" key="1">
    <source>
        <dbReference type="ARBA" id="ARBA00022679"/>
    </source>
</evidence>
<dbReference type="InterPro" id="IPR006282">
    <property type="entry name" value="Thi_PPkinase"/>
</dbReference>
<keyword evidence="4" id="KW-0067">ATP-binding</keyword>
<evidence type="ECO:0000256" key="2">
    <source>
        <dbReference type="ARBA" id="ARBA00022741"/>
    </source>
</evidence>
<dbReference type="InterPro" id="IPR007373">
    <property type="entry name" value="Thiamin_PyroPKinase_B1-bd"/>
</dbReference>
<dbReference type="CDD" id="cd07995">
    <property type="entry name" value="TPK"/>
    <property type="match status" value="1"/>
</dbReference>
<dbReference type="Gene3D" id="3.40.50.10240">
    <property type="entry name" value="Thiamin pyrophosphokinase, catalytic domain"/>
    <property type="match status" value="1"/>
</dbReference>
<evidence type="ECO:0000256" key="4">
    <source>
        <dbReference type="ARBA" id="ARBA00022840"/>
    </source>
</evidence>
<keyword evidence="2" id="KW-0547">Nucleotide-binding</keyword>
<keyword evidence="1 7" id="KW-0808">Transferase</keyword>
<dbReference type="AlphaFoldDB" id="A0A8J7J6X9"/>
<dbReference type="Pfam" id="PF04263">
    <property type="entry name" value="TPK_catalytic"/>
    <property type="match status" value="1"/>
</dbReference>
<dbReference type="GO" id="GO:0004788">
    <property type="term" value="F:thiamine diphosphokinase activity"/>
    <property type="evidence" value="ECO:0007669"/>
    <property type="project" value="UniProtKB-UniRule"/>
</dbReference>
<sequence length="231" mass="24622">MKNTKISSDRPVTLVGGGDLGRDDLEDALRRAPLLVAADGGVAHALEAGHVPSAVIGDLDSLRESDRTQLPQDRIFRISEQETTDFDKALRHVSAPIVLAVGFLGGRLDHQLAALNVLVRYPVRPCILIGPGEIVFHLPSSLTIDLVDGDIVSLFPMGRVTGRSEGLAWPIDGLTLDPTERIGTSNRALGQVRISTDGPGLLAILPRAALDAVMRAIESSRTSPPGQRLGR</sequence>
<keyword evidence="8" id="KW-1185">Reference proteome</keyword>
<dbReference type="Pfam" id="PF04265">
    <property type="entry name" value="TPK_B1_binding"/>
    <property type="match status" value="1"/>
</dbReference>
<evidence type="ECO:0000259" key="6">
    <source>
        <dbReference type="SMART" id="SM00983"/>
    </source>
</evidence>
<dbReference type="InterPro" id="IPR036371">
    <property type="entry name" value="TPK_B1-bd_sf"/>
</dbReference>
<dbReference type="NCBIfam" id="TIGR01378">
    <property type="entry name" value="thi_PPkinase"/>
    <property type="match status" value="1"/>
</dbReference>
<dbReference type="PANTHER" id="PTHR41299:SF1">
    <property type="entry name" value="THIAMINE PYROPHOSPHOKINASE"/>
    <property type="match status" value="1"/>
</dbReference>
<dbReference type="GO" id="GO:0009229">
    <property type="term" value="P:thiamine diphosphate biosynthetic process"/>
    <property type="evidence" value="ECO:0007669"/>
    <property type="project" value="InterPro"/>
</dbReference>
<organism evidence="7 8">
    <name type="scientific">Sedimentitalea arenosa</name>
    <dbReference type="NCBI Taxonomy" id="2798803"/>
    <lineage>
        <taxon>Bacteria</taxon>
        <taxon>Pseudomonadati</taxon>
        <taxon>Pseudomonadota</taxon>
        <taxon>Alphaproteobacteria</taxon>
        <taxon>Rhodobacterales</taxon>
        <taxon>Paracoccaceae</taxon>
        <taxon>Sedimentitalea</taxon>
    </lineage>
</organism>
<dbReference type="RefSeq" id="WP_199023226.1">
    <property type="nucleotide sequence ID" value="NZ_JAELVR010000001.1"/>
</dbReference>
<dbReference type="SMART" id="SM00983">
    <property type="entry name" value="TPK_B1_binding"/>
    <property type="match status" value="1"/>
</dbReference>
<dbReference type="GO" id="GO:0006772">
    <property type="term" value="P:thiamine metabolic process"/>
    <property type="evidence" value="ECO:0007669"/>
    <property type="project" value="UniProtKB-UniRule"/>
</dbReference>
<dbReference type="InterPro" id="IPR053149">
    <property type="entry name" value="TPK"/>
</dbReference>
<dbReference type="EMBL" id="JAELVR010000001">
    <property type="protein sequence ID" value="MBJ6370163.1"/>
    <property type="molecule type" value="Genomic_DNA"/>
</dbReference>
<dbReference type="EC" id="2.7.6.2" evidence="5"/>
<feature type="domain" description="Thiamin pyrophosphokinase thiamin-binding" evidence="6">
    <location>
        <begin position="132"/>
        <end position="202"/>
    </location>
</feature>
<evidence type="ECO:0000256" key="3">
    <source>
        <dbReference type="ARBA" id="ARBA00022777"/>
    </source>
</evidence>
<evidence type="ECO:0000256" key="5">
    <source>
        <dbReference type="NCBIfam" id="TIGR01378"/>
    </source>
</evidence>
<reference evidence="7" key="1">
    <citation type="submission" date="2020-12" db="EMBL/GenBank/DDBJ databases">
        <title>Sedimentitalea sp. nov., isolated from sand in Incheon.</title>
        <authorList>
            <person name="Kim W."/>
        </authorList>
    </citation>
    <scope>NUCLEOTIDE SEQUENCE</scope>
    <source>
        <strain evidence="7">CAU 1593</strain>
    </source>
</reference>
<comment type="caution">
    <text evidence="7">The sequence shown here is derived from an EMBL/GenBank/DDBJ whole genome shotgun (WGS) entry which is preliminary data.</text>
</comment>